<evidence type="ECO:0000313" key="2">
    <source>
        <dbReference type="EMBL" id="PWK91980.1"/>
    </source>
</evidence>
<gene>
    <name evidence="2" type="ORF">C7456_10399</name>
</gene>
<reference evidence="2 3" key="1">
    <citation type="submission" date="2018-05" db="EMBL/GenBank/DDBJ databases">
        <title>Genomic Encyclopedia of Type Strains, Phase IV (KMG-IV): sequencing the most valuable type-strain genomes for metagenomic binning, comparative biology and taxonomic classification.</title>
        <authorList>
            <person name="Goeker M."/>
        </authorList>
    </citation>
    <scope>NUCLEOTIDE SEQUENCE [LARGE SCALE GENOMIC DNA]</scope>
    <source>
        <strain evidence="2 3">DSM 14263</strain>
    </source>
</reference>
<dbReference type="AlphaFoldDB" id="A0A316IGQ4"/>
<feature type="transmembrane region" description="Helical" evidence="1">
    <location>
        <begin position="48"/>
        <end position="67"/>
    </location>
</feature>
<organism evidence="2 3">
    <name type="scientific">Fulvimonas soli</name>
    <dbReference type="NCBI Taxonomy" id="155197"/>
    <lineage>
        <taxon>Bacteria</taxon>
        <taxon>Pseudomonadati</taxon>
        <taxon>Pseudomonadota</taxon>
        <taxon>Gammaproteobacteria</taxon>
        <taxon>Lysobacterales</taxon>
        <taxon>Rhodanobacteraceae</taxon>
        <taxon>Fulvimonas</taxon>
    </lineage>
</organism>
<evidence type="ECO:0000313" key="3">
    <source>
        <dbReference type="Proteomes" id="UP000245812"/>
    </source>
</evidence>
<protein>
    <submittedName>
        <fullName evidence="2">Uncharacterized protein</fullName>
    </submittedName>
</protein>
<keyword evidence="1" id="KW-1133">Transmembrane helix</keyword>
<keyword evidence="3" id="KW-1185">Reference proteome</keyword>
<evidence type="ECO:0000256" key="1">
    <source>
        <dbReference type="SAM" id="Phobius"/>
    </source>
</evidence>
<dbReference type="Proteomes" id="UP000245812">
    <property type="component" value="Unassembled WGS sequence"/>
</dbReference>
<dbReference type="EMBL" id="QGHC01000003">
    <property type="protein sequence ID" value="PWK91980.1"/>
    <property type="molecule type" value="Genomic_DNA"/>
</dbReference>
<proteinExistence type="predicted"/>
<accession>A0A316IGQ4</accession>
<sequence>MDTVASVAAFAAALWLRPRSEAAAAEAMAPYGRNVDSGAYQLAAANGYFFPVAALPGLAAVAMFRGWPWRKPLHLCGPL</sequence>
<keyword evidence="1" id="KW-0472">Membrane</keyword>
<comment type="caution">
    <text evidence="2">The sequence shown here is derived from an EMBL/GenBank/DDBJ whole genome shotgun (WGS) entry which is preliminary data.</text>
</comment>
<name>A0A316IGQ4_9GAMM</name>
<dbReference type="RefSeq" id="WP_109722567.1">
    <property type="nucleotide sequence ID" value="NZ_MSZV01000009.1"/>
</dbReference>
<keyword evidence="1" id="KW-0812">Transmembrane</keyword>